<dbReference type="AlphaFoldDB" id="A0A506XSR4"/>
<sequence>MSETADRRVSVRIDRSVDEVSAFAGDPAKLPRWAAGLATGIRREGERWMADSPMGAIEVRFVSDEPGVLDHVVVFPDGTENLNPLRVLSADDGAGTEVVFTVLRREGMSDEQFEADVAAVRADLEKLRELLS</sequence>
<keyword evidence="2" id="KW-1185">Reference proteome</keyword>
<evidence type="ECO:0000313" key="1">
    <source>
        <dbReference type="EMBL" id="TPW75701.1"/>
    </source>
</evidence>
<gene>
    <name evidence="1" type="ORF">FJ657_07435</name>
</gene>
<protein>
    <submittedName>
        <fullName evidence="1">SRPBCC family protein</fullName>
    </submittedName>
</protein>
<dbReference type="RefSeq" id="WP_141163061.1">
    <property type="nucleotide sequence ID" value="NZ_VHQG01000002.1"/>
</dbReference>
<reference evidence="1 2" key="1">
    <citation type="submission" date="2019-06" db="EMBL/GenBank/DDBJ databases">
        <authorList>
            <person name="Li F."/>
        </authorList>
    </citation>
    <scope>NUCLEOTIDE SEQUENCE [LARGE SCALE GENOMIC DNA]</scope>
    <source>
        <strain evidence="1 2">10F1D-1</strain>
    </source>
</reference>
<dbReference type="InterPro" id="IPR023393">
    <property type="entry name" value="START-like_dom_sf"/>
</dbReference>
<dbReference type="OrthoDB" id="880456at2"/>
<name>A0A506XSR4_9MICO</name>
<dbReference type="Gene3D" id="3.30.530.20">
    <property type="match status" value="1"/>
</dbReference>
<accession>A0A506XSR4</accession>
<dbReference type="EMBL" id="VHQG01000002">
    <property type="protein sequence ID" value="TPW75701.1"/>
    <property type="molecule type" value="Genomic_DNA"/>
</dbReference>
<dbReference type="SUPFAM" id="SSF55961">
    <property type="entry name" value="Bet v1-like"/>
    <property type="match status" value="1"/>
</dbReference>
<evidence type="ECO:0000313" key="2">
    <source>
        <dbReference type="Proteomes" id="UP000316252"/>
    </source>
</evidence>
<dbReference type="Proteomes" id="UP000316252">
    <property type="component" value="Unassembled WGS sequence"/>
</dbReference>
<comment type="caution">
    <text evidence="1">The sequence shown here is derived from an EMBL/GenBank/DDBJ whole genome shotgun (WGS) entry which is preliminary data.</text>
</comment>
<organism evidence="1 2">
    <name type="scientific">Schumannella soli</name>
    <dbReference type="NCBI Taxonomy" id="2590779"/>
    <lineage>
        <taxon>Bacteria</taxon>
        <taxon>Bacillati</taxon>
        <taxon>Actinomycetota</taxon>
        <taxon>Actinomycetes</taxon>
        <taxon>Micrococcales</taxon>
        <taxon>Microbacteriaceae</taxon>
        <taxon>Schumannella</taxon>
    </lineage>
</organism>
<proteinExistence type="predicted"/>